<evidence type="ECO:0000256" key="6">
    <source>
        <dbReference type="SAM" id="MobiDB-lite"/>
    </source>
</evidence>
<evidence type="ECO:0000256" key="5">
    <source>
        <dbReference type="PIRSR" id="PIRSR601519-1"/>
    </source>
</evidence>
<dbReference type="GO" id="GO:0006826">
    <property type="term" value="P:iron ion transport"/>
    <property type="evidence" value="ECO:0007669"/>
    <property type="project" value="InterPro"/>
</dbReference>
<feature type="region of interest" description="Disordered" evidence="6">
    <location>
        <begin position="1"/>
        <end position="26"/>
    </location>
</feature>
<dbReference type="OrthoDB" id="186462at2759"/>
<keyword evidence="5" id="KW-0408">Iron</keyword>
<dbReference type="Proteomes" id="UP000248484">
    <property type="component" value="Unplaced"/>
</dbReference>
<dbReference type="KEGG" id="pcad:102994428"/>
<dbReference type="AlphaFoldDB" id="A0A455B2P0"/>
<dbReference type="Gene3D" id="1.20.1260.10">
    <property type="match status" value="2"/>
</dbReference>
<comment type="function">
    <text evidence="3">Stores iron in a soluble, non-toxic, readily available form. Important for iron homeostasis. Iron is taken up in the ferrous form and deposited as ferric hydroxides after oxidation. Also plays a role in delivery of iron to cells. Mediates iron uptake in capsule cells of the developing kidney. Delivery to lysosomes by the cargo receptor NCOA4 for autophagic degradation and release or iron.</text>
</comment>
<keyword evidence="5" id="KW-0479">Metal-binding</keyword>
<evidence type="ECO:0000256" key="3">
    <source>
        <dbReference type="ARBA" id="ARBA00045578"/>
    </source>
</evidence>
<feature type="binding site" evidence="5">
    <location>
        <position position="128"/>
    </location>
    <ligand>
        <name>Fe cation</name>
        <dbReference type="ChEBI" id="CHEBI:24875"/>
        <label>1</label>
    </ligand>
</feature>
<sequence>MKSQGVTEERLSVLGPRLSPASEVSPPRYSHDYFPAVEAAIDHRVNARLRASHTQLSLAFCFHRDHVALEAVDHFLGKLVGEKREAAEGLLQMQNRRGCRTHFQDTQKPSQDEHHLCDFLESHFLDKEVKLIRKKGDHLTNLRRLAGSQVGLDKHLFERITLHND</sequence>
<dbReference type="GeneID" id="102994428"/>
<dbReference type="SUPFAM" id="SSF47240">
    <property type="entry name" value="Ferritin-like"/>
    <property type="match status" value="1"/>
</dbReference>
<evidence type="ECO:0000313" key="7">
    <source>
        <dbReference type="Proteomes" id="UP000248484"/>
    </source>
</evidence>
<proteinExistence type="predicted"/>
<organism evidence="7 8">
    <name type="scientific">Physeter macrocephalus</name>
    <name type="common">Sperm whale</name>
    <name type="synonym">Physeter catodon</name>
    <dbReference type="NCBI Taxonomy" id="9755"/>
    <lineage>
        <taxon>Eukaryota</taxon>
        <taxon>Metazoa</taxon>
        <taxon>Chordata</taxon>
        <taxon>Craniata</taxon>
        <taxon>Vertebrata</taxon>
        <taxon>Euteleostomi</taxon>
        <taxon>Mammalia</taxon>
        <taxon>Eutheria</taxon>
        <taxon>Laurasiatheria</taxon>
        <taxon>Artiodactyla</taxon>
        <taxon>Whippomorpha</taxon>
        <taxon>Cetacea</taxon>
        <taxon>Odontoceti</taxon>
        <taxon>Physeteridae</taxon>
        <taxon>Physeter</taxon>
    </lineage>
</organism>
<dbReference type="GO" id="GO:0008199">
    <property type="term" value="F:ferric iron binding"/>
    <property type="evidence" value="ECO:0007669"/>
    <property type="project" value="InterPro"/>
</dbReference>
<dbReference type="GO" id="GO:0006879">
    <property type="term" value="P:intracellular iron ion homeostasis"/>
    <property type="evidence" value="ECO:0007669"/>
    <property type="project" value="InterPro"/>
</dbReference>
<dbReference type="InterPro" id="IPR001519">
    <property type="entry name" value="Ferritin"/>
</dbReference>
<dbReference type="PANTHER" id="PTHR11431:SF47">
    <property type="entry name" value="FERRITIN LIGHT CHAIN"/>
    <property type="match status" value="1"/>
</dbReference>
<dbReference type="RefSeq" id="XP_028342353.1">
    <property type="nucleotide sequence ID" value="XM_028486552.1"/>
</dbReference>
<comment type="subunit">
    <text evidence="4">Oligomer of 24 subunits. There are two types of subunits: L (light) chain and H (heavy) chain. The major chain can be light or heavy, depending on the species and tissue type. The functional molecule forms a roughly spherical shell with a diameter of 12 nm and contains a central cavity into which the insoluble mineral iron core is deposited. Interacts with NCOA4.</text>
</comment>
<evidence type="ECO:0000256" key="4">
    <source>
        <dbReference type="ARBA" id="ARBA00047045"/>
    </source>
</evidence>
<dbReference type="GO" id="GO:0008198">
    <property type="term" value="F:ferrous iron binding"/>
    <property type="evidence" value="ECO:0007669"/>
    <property type="project" value="TreeGrafter"/>
</dbReference>
<dbReference type="InterPro" id="IPR012347">
    <property type="entry name" value="Ferritin-like"/>
</dbReference>
<evidence type="ECO:0000256" key="1">
    <source>
        <dbReference type="ARBA" id="ARBA00040044"/>
    </source>
</evidence>
<evidence type="ECO:0000313" key="8">
    <source>
        <dbReference type="RefSeq" id="XP_028342353.1"/>
    </source>
</evidence>
<name>A0A455B2P0_PHYMC</name>
<dbReference type="PANTHER" id="PTHR11431">
    <property type="entry name" value="FERRITIN"/>
    <property type="match status" value="1"/>
</dbReference>
<protein>
    <recommendedName>
        <fullName evidence="1">Ferritin light chain</fullName>
    </recommendedName>
</protein>
<evidence type="ECO:0000256" key="2">
    <source>
        <dbReference type="ARBA" id="ARBA00044942"/>
    </source>
</evidence>
<accession>A0A455B2P0</accession>
<reference evidence="8" key="1">
    <citation type="submission" date="2025-08" db="UniProtKB">
        <authorList>
            <consortium name="RefSeq"/>
        </authorList>
    </citation>
    <scope>IDENTIFICATION</scope>
    <source>
        <tissue evidence="8">Muscle</tissue>
    </source>
</reference>
<dbReference type="GO" id="GO:0044754">
    <property type="term" value="C:autolysosome"/>
    <property type="evidence" value="ECO:0007669"/>
    <property type="project" value="UniProtKB-SubCell"/>
</dbReference>
<comment type="subcellular location">
    <subcellularLocation>
        <location evidence="2">Autolysosome</location>
    </subcellularLocation>
</comment>
<dbReference type="InterPro" id="IPR009078">
    <property type="entry name" value="Ferritin-like_SF"/>
</dbReference>
<gene>
    <name evidence="8" type="primary">LOC102994428</name>
</gene>
<dbReference type="InParanoid" id="A0A455B2P0"/>
<keyword evidence="7" id="KW-1185">Reference proteome</keyword>